<feature type="coiled-coil region" evidence="1">
    <location>
        <begin position="576"/>
        <end position="603"/>
    </location>
</feature>
<evidence type="ECO:0000313" key="6">
    <source>
        <dbReference type="EMBL" id="PIZ15573.1"/>
    </source>
</evidence>
<evidence type="ECO:0000313" key="7">
    <source>
        <dbReference type="Proteomes" id="UP000229307"/>
    </source>
</evidence>
<dbReference type="Proteomes" id="UP000229307">
    <property type="component" value="Unassembled WGS sequence"/>
</dbReference>
<organism evidence="6 7">
    <name type="scientific">Candidatus Desantisbacteria bacterium CG_4_10_14_0_8_um_filter_48_22</name>
    <dbReference type="NCBI Taxonomy" id="1974543"/>
    <lineage>
        <taxon>Bacteria</taxon>
        <taxon>Candidatus Desantisiibacteriota</taxon>
    </lineage>
</organism>
<dbReference type="Pfam" id="PF14323">
    <property type="entry name" value="GxGYxYP_C"/>
    <property type="match status" value="1"/>
</dbReference>
<evidence type="ECO:0000259" key="3">
    <source>
        <dbReference type="Pfam" id="PF16216"/>
    </source>
</evidence>
<feature type="domain" description="GxGYxYP putative glycoside hydrolase second N-terminal" evidence="4">
    <location>
        <begin position="101"/>
        <end position="181"/>
    </location>
</feature>
<comment type="caution">
    <text evidence="6">The sequence shown here is derived from an EMBL/GenBank/DDBJ whole genome shotgun (WGS) entry which is preliminary data.</text>
</comment>
<name>A0A2M7S8D0_9BACT</name>
<evidence type="ECO:0000256" key="1">
    <source>
        <dbReference type="SAM" id="Coils"/>
    </source>
</evidence>
<dbReference type="PANTHER" id="PTHR37321">
    <property type="entry name" value="EXPORTED PROTEIN-RELATED"/>
    <property type="match status" value="1"/>
</dbReference>
<proteinExistence type="predicted"/>
<dbReference type="InterPro" id="IPR025832">
    <property type="entry name" value="GxGYxYP_C"/>
</dbReference>
<dbReference type="InterPro" id="IPR032626">
    <property type="entry name" value="GxGYxYP_N_1st"/>
</dbReference>
<gene>
    <name evidence="6" type="ORF">COY52_09410</name>
</gene>
<feature type="domain" description="GxGYxYP putative glycoside hydrolase C-terminal" evidence="2">
    <location>
        <begin position="314"/>
        <end position="550"/>
    </location>
</feature>
<reference evidence="7" key="1">
    <citation type="submission" date="2017-09" db="EMBL/GenBank/DDBJ databases">
        <title>Depth-based differentiation of microbial function through sediment-hosted aquifers and enrichment of novel symbionts in the deep terrestrial subsurface.</title>
        <authorList>
            <person name="Probst A.J."/>
            <person name="Ladd B."/>
            <person name="Jarett J.K."/>
            <person name="Geller-Mcgrath D.E."/>
            <person name="Sieber C.M.K."/>
            <person name="Emerson J.B."/>
            <person name="Anantharaman K."/>
            <person name="Thomas B.C."/>
            <person name="Malmstrom R."/>
            <person name="Stieglmeier M."/>
            <person name="Klingl A."/>
            <person name="Woyke T."/>
            <person name="Ryan C.M."/>
            <person name="Banfield J.F."/>
        </authorList>
    </citation>
    <scope>NUCLEOTIDE SEQUENCE [LARGE SCALE GENOMIC DNA]</scope>
</reference>
<dbReference type="InterPro" id="IPR048310">
    <property type="entry name" value="GxGYxYP_N_2nd"/>
</dbReference>
<feature type="domain" description="GxGYxYP putative glycoside hydrolase third N-terminal" evidence="5">
    <location>
        <begin position="208"/>
        <end position="290"/>
    </location>
</feature>
<protein>
    <submittedName>
        <fullName evidence="6">Uncharacterized protein</fullName>
    </submittedName>
</protein>
<evidence type="ECO:0000259" key="2">
    <source>
        <dbReference type="Pfam" id="PF14323"/>
    </source>
</evidence>
<evidence type="ECO:0000259" key="5">
    <source>
        <dbReference type="Pfam" id="PF20958"/>
    </source>
</evidence>
<keyword evidence="1" id="KW-0175">Coiled coil</keyword>
<accession>A0A2M7S8D0</accession>
<dbReference type="Pfam" id="PF20957">
    <property type="entry name" value="GxGYxYP_N_2nd"/>
    <property type="match status" value="1"/>
</dbReference>
<dbReference type="InterPro" id="IPR048309">
    <property type="entry name" value="GxGYxYP_N_3rd"/>
</dbReference>
<dbReference type="Pfam" id="PF20958">
    <property type="entry name" value="GxGYxYP_N_3rd"/>
    <property type="match status" value="1"/>
</dbReference>
<sequence length="804" mass="90527">MKNRLLFLIPQLICCLAAVKYAEGARAGGEARVFRVEGLTRPERVMVETLQGIVNRKGPRLFLLTIEEDRKWQEIYQEKYGFSFTPVENLAKLIEAFRDDISGLVLYDLNLDAEQWVAVTLAGIENLLPVTESILSGKSPGLRNNGLAEEYGFRVAQDLRDRWDDNIEPYNWALKELMPKCSRKVCHSIDAEYRDAKVGLCGPMWGFDYSVMKKGFVFNLSPAPKKGLSYGNVEVGGYPRQVALYREILKNLDPPAQVNGYGEPEDVFCSLLSEYGHFSFHAFNNWSFHTGVKPLNKELRQKLHFTVSNTKLQKKFYVSFLTSEGDTMKPVIPFAYGAWFSSVRGKVPVNWGINPIMAEQFPAMLEYYYENASENDYFFAGCSGAGYVYPNLLPDVTQFAKHTGRLMELADISIVDIWGGDNPEKLEEYAAAAKPEGFTHLGGPARIKMLKQGIPVIFHELSYWQENAKKDLTGKDPGWKDLSRDEKNRAMAGWLAEKIRGIASRNEPPFFITVYGDLHGFEEGPEIYKMTSDILGVEKFKVARLDEMISAARLANTGKVLAAYPKCLFYSKGLRVASWDIRVQNLQDKAEKVRIEVKSAGIEQIGPEKEFLFKPWDAGYVNIRARLDSEKGEAQVVLSYGNRREEKNVAFSAIDGDVPESAALRLSYSAVNLPHAGGGRIEDRESIFGEAWSSREGSPCHIIYGPYESLPDGKYTAFFRLKTAERIPEPVCVLDVFSGGTGGAHRSEEIYIKGIDFKKAGEYQWFRVPFEWSSRSGLAEFRVFWTGKAAISVDCVAVFKTEGK</sequence>
<evidence type="ECO:0000259" key="4">
    <source>
        <dbReference type="Pfam" id="PF20957"/>
    </source>
</evidence>
<dbReference type="Gene3D" id="3.20.20.490">
    <property type="entry name" value="GxGYxYP glycoside hydrolase, C-terminal domain"/>
    <property type="match status" value="1"/>
</dbReference>
<dbReference type="AlphaFoldDB" id="A0A2M7S8D0"/>
<feature type="domain" description="GxGYxYP putative glycoside hydrolase first N-terminal" evidence="3">
    <location>
        <begin position="37"/>
        <end position="99"/>
    </location>
</feature>
<dbReference type="Pfam" id="PF16216">
    <property type="entry name" value="GxGYxYP_N"/>
    <property type="match status" value="1"/>
</dbReference>
<dbReference type="InterPro" id="IPR038410">
    <property type="entry name" value="GxGYxYP_C_sf"/>
</dbReference>
<dbReference type="EMBL" id="PFMR01000253">
    <property type="protein sequence ID" value="PIZ15573.1"/>
    <property type="molecule type" value="Genomic_DNA"/>
</dbReference>
<dbReference type="PANTHER" id="PTHR37321:SF1">
    <property type="entry name" value="EXPORTED PROTEIN"/>
    <property type="match status" value="1"/>
</dbReference>